<evidence type="ECO:0000313" key="4">
    <source>
        <dbReference type="EMBL" id="PWA77741.1"/>
    </source>
</evidence>
<dbReference type="Pfam" id="PF03168">
    <property type="entry name" value="LEA_2"/>
    <property type="match status" value="1"/>
</dbReference>
<keyword evidence="5" id="KW-1185">Reference proteome</keyword>
<gene>
    <name evidence="4" type="ORF">CTI12_AA221600</name>
</gene>
<dbReference type="Gene3D" id="6.10.140.1620">
    <property type="match status" value="1"/>
</dbReference>
<dbReference type="OrthoDB" id="2159336at2759"/>
<dbReference type="Proteomes" id="UP000245207">
    <property type="component" value="Unassembled WGS sequence"/>
</dbReference>
<comment type="similarity">
    <text evidence="1">Belongs to the ABI family.</text>
</comment>
<evidence type="ECO:0000256" key="2">
    <source>
        <dbReference type="ARBA" id="ARBA00025223"/>
    </source>
</evidence>
<evidence type="ECO:0000256" key="1">
    <source>
        <dbReference type="ARBA" id="ARBA00010020"/>
    </source>
</evidence>
<reference evidence="4 5" key="1">
    <citation type="journal article" date="2018" name="Mol. Plant">
        <title>The genome of Artemisia annua provides insight into the evolution of Asteraceae family and artemisinin biosynthesis.</title>
        <authorList>
            <person name="Shen Q."/>
            <person name="Zhang L."/>
            <person name="Liao Z."/>
            <person name="Wang S."/>
            <person name="Yan T."/>
            <person name="Shi P."/>
            <person name="Liu M."/>
            <person name="Fu X."/>
            <person name="Pan Q."/>
            <person name="Wang Y."/>
            <person name="Lv Z."/>
            <person name="Lu X."/>
            <person name="Zhang F."/>
            <person name="Jiang W."/>
            <person name="Ma Y."/>
            <person name="Chen M."/>
            <person name="Hao X."/>
            <person name="Li L."/>
            <person name="Tang Y."/>
            <person name="Lv G."/>
            <person name="Zhou Y."/>
            <person name="Sun X."/>
            <person name="Brodelius P.E."/>
            <person name="Rose J.K.C."/>
            <person name="Tang K."/>
        </authorList>
    </citation>
    <scope>NUCLEOTIDE SEQUENCE [LARGE SCALE GENOMIC DNA]</scope>
    <source>
        <strain evidence="5">cv. Huhao1</strain>
        <tissue evidence="4">Leaf</tissue>
    </source>
</reference>
<accession>A0A2U1NW65</accession>
<dbReference type="InterPro" id="IPR028457">
    <property type="entry name" value="ABI"/>
</dbReference>
<dbReference type="EMBL" id="PKPP01002083">
    <property type="protein sequence ID" value="PWA77741.1"/>
    <property type="molecule type" value="Genomic_DNA"/>
</dbReference>
<feature type="domain" description="Late embryogenesis abundant protein LEA-2 subgroup" evidence="3">
    <location>
        <begin position="7"/>
        <end position="100"/>
    </location>
</feature>
<proteinExistence type="inferred from homology"/>
<dbReference type="PANTHER" id="PTHR10460">
    <property type="entry name" value="ABL INTERACTOR FAMILY MEMBER"/>
    <property type="match status" value="1"/>
</dbReference>
<sequence length="386" mass="44293">MAVCMTFRNPNKRLGIYYDKIELNAAYQGVRFASNGLTAFYLGHKPEKNFCTVFKGQQVMVFGNGYKEESYDGERKDEVYKIDMKLRLKIKFKALGMKSPKLKPKFDCDLKVPMSKKGKFERTKCDFSWIYKPHGVKMLYQGKPVDLTPEQEEELKDLCSQLHAAAGYCETTFLNSKQKHLVVENTKEYVCRAVVAVVDHLGSVSANLDHHISETNTNIISQTEVKIDSMKQRFSICQEYSDKLARPRLTWNVTTPRYNSRYLKPPASDVLSRNKSIRDSGSEIDENNININQGFKFDEEVPLFFYTCIYKTPSSDFGDMASVKSEKTRDSSSSLSALAVRDNLSIQSKPQSLSFQLQDKRKSKRGTLFRKSLTSNEILSIIRRRK</sequence>
<comment type="caution">
    <text evidence="4">The sequence shown here is derived from an EMBL/GenBank/DDBJ whole genome shotgun (WGS) entry which is preliminary data.</text>
</comment>
<comment type="function">
    <text evidence="2">Involved in regulation of actin and microtubule organization. Part of a WAVE complex that activates the Arp2/3 complex.</text>
</comment>
<dbReference type="AlphaFoldDB" id="A0A2U1NW65"/>
<evidence type="ECO:0000259" key="3">
    <source>
        <dbReference type="Pfam" id="PF03168"/>
    </source>
</evidence>
<dbReference type="PANTHER" id="PTHR10460:SF11">
    <property type="entry name" value="PROTEIN ABIL5-RELATED"/>
    <property type="match status" value="1"/>
</dbReference>
<organism evidence="4 5">
    <name type="scientific">Artemisia annua</name>
    <name type="common">Sweet wormwood</name>
    <dbReference type="NCBI Taxonomy" id="35608"/>
    <lineage>
        <taxon>Eukaryota</taxon>
        <taxon>Viridiplantae</taxon>
        <taxon>Streptophyta</taxon>
        <taxon>Embryophyta</taxon>
        <taxon>Tracheophyta</taxon>
        <taxon>Spermatophyta</taxon>
        <taxon>Magnoliopsida</taxon>
        <taxon>eudicotyledons</taxon>
        <taxon>Gunneridae</taxon>
        <taxon>Pentapetalae</taxon>
        <taxon>asterids</taxon>
        <taxon>campanulids</taxon>
        <taxon>Asterales</taxon>
        <taxon>Asteraceae</taxon>
        <taxon>Asteroideae</taxon>
        <taxon>Anthemideae</taxon>
        <taxon>Artemisiinae</taxon>
        <taxon>Artemisia</taxon>
    </lineage>
</organism>
<dbReference type="STRING" id="35608.A0A2U1NW65"/>
<evidence type="ECO:0000313" key="5">
    <source>
        <dbReference type="Proteomes" id="UP000245207"/>
    </source>
</evidence>
<dbReference type="InterPro" id="IPR004864">
    <property type="entry name" value="LEA_2"/>
</dbReference>
<protein>
    <submittedName>
        <fullName evidence="4">ABI family</fullName>
    </submittedName>
</protein>
<name>A0A2U1NW65_ARTAN</name>